<comment type="caution">
    <text evidence="2">The sequence shown here is derived from an EMBL/GenBank/DDBJ whole genome shotgun (WGS) entry which is preliminary data.</text>
</comment>
<gene>
    <name evidence="2" type="ORF">F6B43_00125</name>
</gene>
<feature type="domain" description="HTH cro/C1-type" evidence="1">
    <location>
        <begin position="45"/>
        <end position="82"/>
    </location>
</feature>
<dbReference type="OrthoDB" id="9919143at2"/>
<accession>A0A5J5J597</accession>
<dbReference type="AlphaFoldDB" id="A0A5J5J597"/>
<dbReference type="RefSeq" id="WP_150446959.1">
    <property type="nucleotide sequence ID" value="NZ_VYSA01000001.1"/>
</dbReference>
<proteinExistence type="predicted"/>
<dbReference type="PROSITE" id="PS50943">
    <property type="entry name" value="HTH_CROC1"/>
    <property type="match status" value="1"/>
</dbReference>
<keyword evidence="3" id="KW-1185">Reference proteome</keyword>
<reference evidence="3" key="1">
    <citation type="submission" date="2019-09" db="EMBL/GenBank/DDBJ databases">
        <title>Mumia zhuanghuii sp. nov. isolated from the intestinal contents of plateau pika (Ochotona curzoniae) in the Qinghai-Tibet plateau of China.</title>
        <authorList>
            <person name="Tian Z."/>
        </authorList>
    </citation>
    <scope>NUCLEOTIDE SEQUENCE [LARGE SCALE GENOMIC DNA]</scope>
    <source>
        <strain evidence="3">JCM 30598</strain>
    </source>
</reference>
<organism evidence="2 3">
    <name type="scientific">Microbacterium rhizomatis</name>
    <dbReference type="NCBI Taxonomy" id="1631477"/>
    <lineage>
        <taxon>Bacteria</taxon>
        <taxon>Bacillati</taxon>
        <taxon>Actinomycetota</taxon>
        <taxon>Actinomycetes</taxon>
        <taxon>Micrococcales</taxon>
        <taxon>Microbacteriaceae</taxon>
        <taxon>Microbacterium</taxon>
    </lineage>
</organism>
<name>A0A5J5J597_9MICO</name>
<dbReference type="Proteomes" id="UP000325827">
    <property type="component" value="Unassembled WGS sequence"/>
</dbReference>
<evidence type="ECO:0000259" key="1">
    <source>
        <dbReference type="PROSITE" id="PS50943"/>
    </source>
</evidence>
<evidence type="ECO:0000313" key="2">
    <source>
        <dbReference type="EMBL" id="KAA9110155.1"/>
    </source>
</evidence>
<sequence length="96" mass="10524">MTKNLSADTKMHEGIRQLAAGIDQYLSDHSAGRRDRKWLADRVQRVGLSKTSLYRKLADPASLNQSDIWAIADAFGVTPEDIRRAGEESLVGALAA</sequence>
<protein>
    <recommendedName>
        <fullName evidence="1">HTH cro/C1-type domain-containing protein</fullName>
    </recommendedName>
</protein>
<dbReference type="InterPro" id="IPR001387">
    <property type="entry name" value="Cro/C1-type_HTH"/>
</dbReference>
<dbReference type="EMBL" id="VYSA01000001">
    <property type="protein sequence ID" value="KAA9110155.1"/>
    <property type="molecule type" value="Genomic_DNA"/>
</dbReference>
<evidence type="ECO:0000313" key="3">
    <source>
        <dbReference type="Proteomes" id="UP000325827"/>
    </source>
</evidence>